<dbReference type="KEGG" id="dee:HQN60_05450"/>
<evidence type="ECO:0000256" key="3">
    <source>
        <dbReference type="ARBA" id="ARBA00022475"/>
    </source>
</evidence>
<dbReference type="GO" id="GO:0005886">
    <property type="term" value="C:plasma membrane"/>
    <property type="evidence" value="ECO:0007669"/>
    <property type="project" value="UniProtKB-SubCell"/>
</dbReference>
<evidence type="ECO:0000313" key="13">
    <source>
        <dbReference type="Proteomes" id="UP000504844"/>
    </source>
</evidence>
<accession>A0A6M8SLY5</accession>
<evidence type="ECO:0000256" key="5">
    <source>
        <dbReference type="ARBA" id="ARBA00022519"/>
    </source>
</evidence>
<comment type="subcellular location">
    <subcellularLocation>
        <location evidence="1">Cell inner membrane</location>
        <topology evidence="1">Single-pass membrane protein</topology>
    </subcellularLocation>
</comment>
<dbReference type="GO" id="GO:0015628">
    <property type="term" value="P:protein secretion by the type II secretion system"/>
    <property type="evidence" value="ECO:0007669"/>
    <property type="project" value="InterPro"/>
</dbReference>
<gene>
    <name evidence="12" type="ORF">HQN60_05450</name>
</gene>
<comment type="similarity">
    <text evidence="9">Belongs to the GSP H family.</text>
</comment>
<protein>
    <recommendedName>
        <fullName evidence="2">Type II secretion system protein H</fullName>
    </recommendedName>
    <alternativeName>
        <fullName evidence="10">General secretion pathway protein H</fullName>
    </alternativeName>
</protein>
<reference evidence="12 13" key="1">
    <citation type="submission" date="2020-05" db="EMBL/GenBank/DDBJ databases">
        <title>Complete genome sequence of Deefgea sp. D17.</title>
        <authorList>
            <person name="Bae J.-W."/>
            <person name="Han J.E."/>
        </authorList>
    </citation>
    <scope>NUCLEOTIDE SEQUENCE [LARGE SCALE GENOMIC DNA]</scope>
    <source>
        <strain evidence="12 13">D17</strain>
    </source>
</reference>
<evidence type="ECO:0000256" key="8">
    <source>
        <dbReference type="ARBA" id="ARBA00023136"/>
    </source>
</evidence>
<dbReference type="InterPro" id="IPR022346">
    <property type="entry name" value="T2SS_GspH"/>
</dbReference>
<keyword evidence="8" id="KW-0472">Membrane</keyword>
<keyword evidence="13" id="KW-1185">Reference proteome</keyword>
<evidence type="ECO:0000256" key="9">
    <source>
        <dbReference type="ARBA" id="ARBA00025772"/>
    </source>
</evidence>
<evidence type="ECO:0000256" key="1">
    <source>
        <dbReference type="ARBA" id="ARBA00004377"/>
    </source>
</evidence>
<dbReference type="AlphaFoldDB" id="A0A6M8SLY5"/>
<dbReference type="EMBL" id="CP054143">
    <property type="protein sequence ID" value="QKJ66202.1"/>
    <property type="molecule type" value="Genomic_DNA"/>
</dbReference>
<dbReference type="InterPro" id="IPR012902">
    <property type="entry name" value="N_methyl_site"/>
</dbReference>
<dbReference type="RefSeq" id="WP_173532706.1">
    <property type="nucleotide sequence ID" value="NZ_CP054143.1"/>
</dbReference>
<keyword evidence="7" id="KW-1133">Transmembrane helix</keyword>
<proteinExistence type="inferred from homology"/>
<keyword evidence="6" id="KW-0812">Transmembrane</keyword>
<dbReference type="Gene3D" id="3.55.40.10">
    <property type="entry name" value="minor pseudopilin epsh domain"/>
    <property type="match status" value="1"/>
</dbReference>
<evidence type="ECO:0000259" key="11">
    <source>
        <dbReference type="Pfam" id="PF12019"/>
    </source>
</evidence>
<name>A0A6M8SLY5_9NEIS</name>
<dbReference type="SUPFAM" id="SSF54523">
    <property type="entry name" value="Pili subunits"/>
    <property type="match status" value="1"/>
</dbReference>
<dbReference type="InterPro" id="IPR045584">
    <property type="entry name" value="Pilin-like"/>
</dbReference>
<dbReference type="GO" id="GO:0015627">
    <property type="term" value="C:type II protein secretion system complex"/>
    <property type="evidence" value="ECO:0007669"/>
    <property type="project" value="InterPro"/>
</dbReference>
<feature type="domain" description="General secretion pathway GspH" evidence="11">
    <location>
        <begin position="37"/>
        <end position="143"/>
    </location>
</feature>
<evidence type="ECO:0000256" key="4">
    <source>
        <dbReference type="ARBA" id="ARBA00022481"/>
    </source>
</evidence>
<keyword evidence="5" id="KW-0997">Cell inner membrane</keyword>
<dbReference type="Pfam" id="PF12019">
    <property type="entry name" value="GspH"/>
    <property type="match status" value="1"/>
</dbReference>
<keyword evidence="3" id="KW-1003">Cell membrane</keyword>
<sequence length="155" mass="16464">MSLIELMVSVAILSILLAIAAPDMISLFRDARLSSQTDLLVTSLNTARLEAIKQKQNVTLCPASNANTATTCSVTLSDWSKGWIIIQGTTILQRIIVQKDVVVTTTSSSIIFNSTLGSTTAAASFTLCSPARKQQNVNVSLSGRINKTVSSTVCS</sequence>
<dbReference type="NCBIfam" id="TIGR02532">
    <property type="entry name" value="IV_pilin_GFxxxE"/>
    <property type="match status" value="1"/>
</dbReference>
<organism evidence="12 13">
    <name type="scientific">Deefgea piscis</name>
    <dbReference type="NCBI Taxonomy" id="2739061"/>
    <lineage>
        <taxon>Bacteria</taxon>
        <taxon>Pseudomonadati</taxon>
        <taxon>Pseudomonadota</taxon>
        <taxon>Betaproteobacteria</taxon>
        <taxon>Neisseriales</taxon>
        <taxon>Chitinibacteraceae</taxon>
        <taxon>Deefgea</taxon>
    </lineage>
</organism>
<evidence type="ECO:0000313" key="12">
    <source>
        <dbReference type="EMBL" id="QKJ66202.1"/>
    </source>
</evidence>
<evidence type="ECO:0000256" key="6">
    <source>
        <dbReference type="ARBA" id="ARBA00022692"/>
    </source>
</evidence>
<evidence type="ECO:0000256" key="10">
    <source>
        <dbReference type="ARBA" id="ARBA00030775"/>
    </source>
</evidence>
<evidence type="ECO:0000256" key="7">
    <source>
        <dbReference type="ARBA" id="ARBA00022989"/>
    </source>
</evidence>
<evidence type="ECO:0000256" key="2">
    <source>
        <dbReference type="ARBA" id="ARBA00021549"/>
    </source>
</evidence>
<dbReference type="Proteomes" id="UP000504844">
    <property type="component" value="Chromosome"/>
</dbReference>
<keyword evidence="4" id="KW-0488">Methylation</keyword>